<feature type="region of interest" description="Disordered" evidence="1">
    <location>
        <begin position="1"/>
        <end position="25"/>
    </location>
</feature>
<feature type="compositionally biased region" description="Low complexity" evidence="1">
    <location>
        <begin position="7"/>
        <end position="20"/>
    </location>
</feature>
<protein>
    <submittedName>
        <fullName evidence="2">Uncharacterized protein</fullName>
    </submittedName>
</protein>
<proteinExistence type="predicted"/>
<evidence type="ECO:0000313" key="2">
    <source>
        <dbReference type="EMBL" id="KAA6371043.1"/>
    </source>
</evidence>
<organism evidence="2 3">
    <name type="scientific">Streblomastix strix</name>
    <dbReference type="NCBI Taxonomy" id="222440"/>
    <lineage>
        <taxon>Eukaryota</taxon>
        <taxon>Metamonada</taxon>
        <taxon>Preaxostyla</taxon>
        <taxon>Oxymonadida</taxon>
        <taxon>Streblomastigidae</taxon>
        <taxon>Streblomastix</taxon>
    </lineage>
</organism>
<sequence>MCAAVASQTQSLQSDSSSSQNPRCKVSSRPLEAQLLYDEIKITDTDDDANKLDDSPLDYDEMYDEFMNLNQRKIMFNSKVSRIFITENDEPVGEIQHNGIFDEIQSSIPFQRLGFESDNHQKTQMLSNCNDLLRDDVKSTSTIKNDGISIIPIQAAAAINLASGIQNALQISFQQQFDNQFKKYAEYESRQEQEATINLIQMLEGICGMEFKNSDPKSVVISPTERQILVSKVWWKHAK</sequence>
<reference evidence="2 3" key="1">
    <citation type="submission" date="2019-03" db="EMBL/GenBank/DDBJ databases">
        <title>Single cell metagenomics reveals metabolic interactions within the superorganism composed of flagellate Streblomastix strix and complex community of Bacteroidetes bacteria on its surface.</title>
        <authorList>
            <person name="Treitli S.C."/>
            <person name="Kolisko M."/>
            <person name="Husnik F."/>
            <person name="Keeling P."/>
            <person name="Hampl V."/>
        </authorList>
    </citation>
    <scope>NUCLEOTIDE SEQUENCE [LARGE SCALE GENOMIC DNA]</scope>
    <source>
        <strain evidence="2">ST1C</strain>
    </source>
</reference>
<evidence type="ECO:0000313" key="3">
    <source>
        <dbReference type="Proteomes" id="UP000324800"/>
    </source>
</evidence>
<dbReference type="AlphaFoldDB" id="A0A5J4UL90"/>
<name>A0A5J4UL90_9EUKA</name>
<dbReference type="EMBL" id="SNRW01014823">
    <property type="protein sequence ID" value="KAA6371043.1"/>
    <property type="molecule type" value="Genomic_DNA"/>
</dbReference>
<gene>
    <name evidence="2" type="ORF">EZS28_033431</name>
</gene>
<comment type="caution">
    <text evidence="2">The sequence shown here is derived from an EMBL/GenBank/DDBJ whole genome shotgun (WGS) entry which is preliminary data.</text>
</comment>
<accession>A0A5J4UL90</accession>
<evidence type="ECO:0000256" key="1">
    <source>
        <dbReference type="SAM" id="MobiDB-lite"/>
    </source>
</evidence>
<dbReference type="Proteomes" id="UP000324800">
    <property type="component" value="Unassembled WGS sequence"/>
</dbReference>